<evidence type="ECO:0000256" key="1">
    <source>
        <dbReference type="ARBA" id="ARBA00009174"/>
    </source>
</evidence>
<dbReference type="Pfam" id="PF07977">
    <property type="entry name" value="FabA"/>
    <property type="match status" value="1"/>
</dbReference>
<sequence>MSSALTAADILARLPHRHPFVMLDAVTELVPSHSGTALKNISISDPVFAGHFPGEPIYPGVLLIESAAQLCGLILAEVGADGSPRIGYLASVKKFRFVTLVRPGDQIRIEGLAGTHFGGMTDFTVKLTVNGKDVASGSLVIALPNG</sequence>
<dbReference type="InterPro" id="IPR029069">
    <property type="entry name" value="HotDog_dom_sf"/>
</dbReference>
<evidence type="ECO:0000313" key="3">
    <source>
        <dbReference type="EMBL" id="KJC65433.1"/>
    </source>
</evidence>
<proteinExistence type="inferred from homology"/>
<keyword evidence="2" id="KW-0456">Lyase</keyword>
<evidence type="ECO:0000313" key="4">
    <source>
        <dbReference type="Proteomes" id="UP000032503"/>
    </source>
</evidence>
<comment type="caution">
    <text evidence="3">The sequence shown here is derived from an EMBL/GenBank/DDBJ whole genome shotgun (WGS) entry which is preliminary data.</text>
</comment>
<dbReference type="InterPro" id="IPR013114">
    <property type="entry name" value="FabA_FabZ"/>
</dbReference>
<protein>
    <submittedName>
        <fullName evidence="3">Hydroxymyristoyl-ACP dehydratase</fullName>
    </submittedName>
</protein>
<gene>
    <name evidence="3" type="ORF">TZ00_00700</name>
</gene>
<dbReference type="Gene3D" id="3.10.129.10">
    <property type="entry name" value="Hotdog Thioesterase"/>
    <property type="match status" value="1"/>
</dbReference>
<reference evidence="3 4" key="1">
    <citation type="journal article" date="2001" name="Int. J. Syst. Evol. Microbiol.">
        <title>Agreia bicolorata gen. nov., sp. nov., to accommodate actinobacteria isolated from narrow reed grass infected by the nematode Heteroanguina graminophila.</title>
        <authorList>
            <person name="Evtushenko L.I."/>
            <person name="Dorofeeva L.V."/>
            <person name="Dobrovolskaya T.G."/>
            <person name="Streshinskaya G.M."/>
            <person name="Subbotin S.A."/>
            <person name="Tiedje J.M."/>
        </authorList>
    </citation>
    <scope>NUCLEOTIDE SEQUENCE [LARGE SCALE GENOMIC DNA]</scope>
    <source>
        <strain evidence="3 4">VKM Ac-1804</strain>
    </source>
</reference>
<evidence type="ECO:0000256" key="2">
    <source>
        <dbReference type="ARBA" id="ARBA00023239"/>
    </source>
</evidence>
<dbReference type="NCBIfam" id="NF000582">
    <property type="entry name" value="PRK00006.1"/>
    <property type="match status" value="1"/>
</dbReference>
<name>A0ABR5CIE6_9MICO</name>
<accession>A0ABR5CIE6</accession>
<comment type="similarity">
    <text evidence="1">Belongs to the thioester dehydratase family. FabZ subfamily.</text>
</comment>
<dbReference type="CDD" id="cd01288">
    <property type="entry name" value="FabZ"/>
    <property type="match status" value="1"/>
</dbReference>
<dbReference type="PANTHER" id="PTHR30272:SF1">
    <property type="entry name" value="3-HYDROXYACYL-[ACYL-CARRIER-PROTEIN] DEHYDRATASE"/>
    <property type="match status" value="1"/>
</dbReference>
<keyword evidence="4" id="KW-1185">Reference proteome</keyword>
<dbReference type="Proteomes" id="UP000032503">
    <property type="component" value="Unassembled WGS sequence"/>
</dbReference>
<organism evidence="3 4">
    <name type="scientific">Agreia bicolorata</name>
    <dbReference type="NCBI Taxonomy" id="110935"/>
    <lineage>
        <taxon>Bacteria</taxon>
        <taxon>Bacillati</taxon>
        <taxon>Actinomycetota</taxon>
        <taxon>Actinomycetes</taxon>
        <taxon>Micrococcales</taxon>
        <taxon>Microbacteriaceae</taxon>
        <taxon>Agreia</taxon>
    </lineage>
</organism>
<dbReference type="PANTHER" id="PTHR30272">
    <property type="entry name" value="3-HYDROXYACYL-[ACYL-CARRIER-PROTEIN] DEHYDRATASE"/>
    <property type="match status" value="1"/>
</dbReference>
<dbReference type="RefSeq" id="WP_044438512.1">
    <property type="nucleotide sequence ID" value="NZ_JYFC01000001.1"/>
</dbReference>
<dbReference type="EMBL" id="JYFC01000001">
    <property type="protein sequence ID" value="KJC65433.1"/>
    <property type="molecule type" value="Genomic_DNA"/>
</dbReference>
<dbReference type="SUPFAM" id="SSF54637">
    <property type="entry name" value="Thioesterase/thiol ester dehydrase-isomerase"/>
    <property type="match status" value="1"/>
</dbReference>